<accession>A0A0G0PZK3</accession>
<reference evidence="3 4" key="1">
    <citation type="journal article" date="2015" name="Nature">
        <title>rRNA introns, odd ribosomes, and small enigmatic genomes across a large radiation of phyla.</title>
        <authorList>
            <person name="Brown C.T."/>
            <person name="Hug L.A."/>
            <person name="Thomas B.C."/>
            <person name="Sharon I."/>
            <person name="Castelle C.J."/>
            <person name="Singh A."/>
            <person name="Wilkins M.J."/>
            <person name="Williams K.H."/>
            <person name="Banfield J.F."/>
        </authorList>
    </citation>
    <scope>NUCLEOTIDE SEQUENCE [LARGE SCALE GENOMIC DNA]</scope>
</reference>
<name>A0A0G0PZK3_9BACT</name>
<dbReference type="InterPro" id="IPR011042">
    <property type="entry name" value="6-blade_b-propeller_TolB-like"/>
</dbReference>
<keyword evidence="2" id="KW-1133">Transmembrane helix</keyword>
<proteinExistence type="predicted"/>
<dbReference type="Gene3D" id="2.120.10.30">
    <property type="entry name" value="TolB, C-terminal domain"/>
    <property type="match status" value="1"/>
</dbReference>
<keyword evidence="2" id="KW-0472">Membrane</keyword>
<evidence type="ECO:0000313" key="3">
    <source>
        <dbReference type="EMBL" id="KKR30526.1"/>
    </source>
</evidence>
<feature type="region of interest" description="Disordered" evidence="1">
    <location>
        <begin position="102"/>
        <end position="121"/>
    </location>
</feature>
<evidence type="ECO:0000256" key="2">
    <source>
        <dbReference type="SAM" id="Phobius"/>
    </source>
</evidence>
<dbReference type="AlphaFoldDB" id="A0A0G0PZK3"/>
<organism evidence="3 4">
    <name type="scientific">Candidatus Woesebacteria bacterium GW2011_GWA1_39_8</name>
    <dbReference type="NCBI Taxonomy" id="1618552"/>
    <lineage>
        <taxon>Bacteria</taxon>
        <taxon>Candidatus Woeseibacteriota</taxon>
    </lineage>
</organism>
<evidence type="ECO:0000313" key="4">
    <source>
        <dbReference type="Proteomes" id="UP000034793"/>
    </source>
</evidence>
<feature type="compositionally biased region" description="Polar residues" evidence="1">
    <location>
        <begin position="107"/>
        <end position="118"/>
    </location>
</feature>
<dbReference type="EMBL" id="LBXL01000005">
    <property type="protein sequence ID" value="KKR30526.1"/>
    <property type="molecule type" value="Genomic_DNA"/>
</dbReference>
<dbReference type="Proteomes" id="UP000034793">
    <property type="component" value="Unassembled WGS sequence"/>
</dbReference>
<feature type="transmembrane region" description="Helical" evidence="2">
    <location>
        <begin position="74"/>
        <end position="94"/>
    </location>
</feature>
<evidence type="ECO:0000256" key="1">
    <source>
        <dbReference type="SAM" id="MobiDB-lite"/>
    </source>
</evidence>
<gene>
    <name evidence="3" type="ORF">UT61_C0005G0007</name>
</gene>
<keyword evidence="2" id="KW-0812">Transmembrane</keyword>
<comment type="caution">
    <text evidence="3">The sequence shown here is derived from an EMBL/GenBank/DDBJ whole genome shotgun (WGS) entry which is preliminary data.</text>
</comment>
<dbReference type="SUPFAM" id="SSF82171">
    <property type="entry name" value="DPP6 N-terminal domain-like"/>
    <property type="match status" value="1"/>
</dbReference>
<feature type="region of interest" description="Disordered" evidence="1">
    <location>
        <begin position="1"/>
        <end position="61"/>
    </location>
</feature>
<protein>
    <submittedName>
        <fullName evidence="3">Uncharacterized protein</fullName>
    </submittedName>
</protein>
<sequence>MDPLKQNEEGQTASVVPPTPLPTSPLNQESVSSQAPNPPSETKTPTPTPFPIPSSPLMKPTSNLTGRPGGFRTFVIFALVIIVIIYGVVAYLYFQNRNIEKDEEGDNQTPQDQISPTPEFSADQVKIQDGSVVSDKPGTELQILINKDDYESTGITGFAKVTVSPDNTNLCFESWPPAPEPALYLSRVDGSEVTEVSPNRQGCIWASNGSKIYYINTAASSSPVNIYSFVLSSKSEENLTIGTIPEGVIRRFGIVGLSADSSKLICKYEDIDSTPKPTSEVESGNQCEIDLQTNEVTLL</sequence>